<accession>A0AAW0NBI4</accession>
<protein>
    <recommendedName>
        <fullName evidence="7">C2H2-type domain-containing protein</fullName>
    </recommendedName>
</protein>
<dbReference type="PROSITE" id="PS00028">
    <property type="entry name" value="ZINC_FINGER_C2H2_1"/>
    <property type="match status" value="2"/>
</dbReference>
<dbReference type="PROSITE" id="PS50157">
    <property type="entry name" value="ZINC_FINGER_C2H2_2"/>
    <property type="match status" value="2"/>
</dbReference>
<dbReference type="InterPro" id="IPR013087">
    <property type="entry name" value="Znf_C2H2_type"/>
</dbReference>
<evidence type="ECO:0000313" key="8">
    <source>
        <dbReference type="EMBL" id="KAK7889197.1"/>
    </source>
</evidence>
<feature type="domain" description="C2H2-type" evidence="7">
    <location>
        <begin position="18"/>
        <end position="45"/>
    </location>
</feature>
<feature type="domain" description="C2H2-type" evidence="7">
    <location>
        <begin position="106"/>
        <end position="133"/>
    </location>
</feature>
<dbReference type="SUPFAM" id="SSF57667">
    <property type="entry name" value="beta-beta-alpha zinc fingers"/>
    <property type="match status" value="2"/>
</dbReference>
<dbReference type="AlphaFoldDB" id="A0AAW0NBI4"/>
<evidence type="ECO:0000256" key="6">
    <source>
        <dbReference type="PROSITE-ProRule" id="PRU00042"/>
    </source>
</evidence>
<dbReference type="InterPro" id="IPR050826">
    <property type="entry name" value="Krueppel_C2H2_ZnFinger"/>
</dbReference>
<evidence type="ECO:0000256" key="1">
    <source>
        <dbReference type="ARBA" id="ARBA00022723"/>
    </source>
</evidence>
<reference evidence="9" key="1">
    <citation type="submission" date="2024-04" db="EMBL/GenBank/DDBJ databases">
        <title>Salinicola lusitanus LLJ914,a marine bacterium isolated from the Okinawa Trough.</title>
        <authorList>
            <person name="Li J."/>
        </authorList>
    </citation>
    <scope>NUCLEOTIDE SEQUENCE [LARGE SCALE GENOMIC DNA]</scope>
</reference>
<keyword evidence="3 6" id="KW-0863">Zinc-finger</keyword>
<keyword evidence="4" id="KW-0862">Zinc</keyword>
<keyword evidence="2" id="KW-0677">Repeat</keyword>
<evidence type="ECO:0000256" key="4">
    <source>
        <dbReference type="ARBA" id="ARBA00022833"/>
    </source>
</evidence>
<name>A0AAW0NBI4_9GOBI</name>
<keyword evidence="9" id="KW-1185">Reference proteome</keyword>
<evidence type="ECO:0000259" key="7">
    <source>
        <dbReference type="PROSITE" id="PS50157"/>
    </source>
</evidence>
<sequence length="194" mass="22462">MMLCDSFSDNDNENKTQYECLACGEVFRRSAELQKHMETHVASAVLSATKTSLKTKISRYQGRKREYADAHLAVHTGDTSFSCSESEAPFTLQEHRDRHMKVQSSLNCNMCSKKFNWKRDLLAHMSKHTGKKPFICPVCCEVQIQRQSEVKHDQAHVSRAVHLCRLRQGLFDKENPRSTHDCAHRTRAYYILRK</sequence>
<evidence type="ECO:0000256" key="3">
    <source>
        <dbReference type="ARBA" id="ARBA00022771"/>
    </source>
</evidence>
<comment type="caution">
    <text evidence="8">The sequence shown here is derived from an EMBL/GenBank/DDBJ whole genome shotgun (WGS) entry which is preliminary data.</text>
</comment>
<organism evidence="8 9">
    <name type="scientific">Mugilogobius chulae</name>
    <name type="common">yellowstripe goby</name>
    <dbReference type="NCBI Taxonomy" id="88201"/>
    <lineage>
        <taxon>Eukaryota</taxon>
        <taxon>Metazoa</taxon>
        <taxon>Chordata</taxon>
        <taxon>Craniata</taxon>
        <taxon>Vertebrata</taxon>
        <taxon>Euteleostomi</taxon>
        <taxon>Actinopterygii</taxon>
        <taxon>Neopterygii</taxon>
        <taxon>Teleostei</taxon>
        <taxon>Neoteleostei</taxon>
        <taxon>Acanthomorphata</taxon>
        <taxon>Gobiaria</taxon>
        <taxon>Gobiiformes</taxon>
        <taxon>Gobioidei</taxon>
        <taxon>Gobiidae</taxon>
        <taxon>Gobionellinae</taxon>
        <taxon>Mugilogobius</taxon>
    </lineage>
</organism>
<evidence type="ECO:0000256" key="2">
    <source>
        <dbReference type="ARBA" id="ARBA00022737"/>
    </source>
</evidence>
<dbReference type="InterPro" id="IPR036236">
    <property type="entry name" value="Znf_C2H2_sf"/>
</dbReference>
<keyword evidence="1" id="KW-0479">Metal-binding</keyword>
<dbReference type="PANTHER" id="PTHR24377">
    <property type="entry name" value="IP01015P-RELATED"/>
    <property type="match status" value="1"/>
</dbReference>
<keyword evidence="5" id="KW-0539">Nucleus</keyword>
<dbReference type="Pfam" id="PF00096">
    <property type="entry name" value="zf-C2H2"/>
    <property type="match status" value="1"/>
</dbReference>
<dbReference type="GO" id="GO:0008270">
    <property type="term" value="F:zinc ion binding"/>
    <property type="evidence" value="ECO:0007669"/>
    <property type="project" value="UniProtKB-KW"/>
</dbReference>
<dbReference type="SMART" id="SM00355">
    <property type="entry name" value="ZnF_C2H2"/>
    <property type="match status" value="2"/>
</dbReference>
<evidence type="ECO:0000313" key="9">
    <source>
        <dbReference type="Proteomes" id="UP001460270"/>
    </source>
</evidence>
<proteinExistence type="predicted"/>
<dbReference type="FunFam" id="3.30.160.60:FF:000100">
    <property type="entry name" value="Zinc finger 45-like"/>
    <property type="match status" value="1"/>
</dbReference>
<gene>
    <name evidence="8" type="ORF">WMY93_024757</name>
</gene>
<dbReference type="EMBL" id="JBBPFD010000018">
    <property type="protein sequence ID" value="KAK7889197.1"/>
    <property type="molecule type" value="Genomic_DNA"/>
</dbReference>
<dbReference type="Gene3D" id="3.30.160.60">
    <property type="entry name" value="Classic Zinc Finger"/>
    <property type="match status" value="3"/>
</dbReference>
<evidence type="ECO:0000256" key="5">
    <source>
        <dbReference type="ARBA" id="ARBA00023242"/>
    </source>
</evidence>
<dbReference type="Proteomes" id="UP001460270">
    <property type="component" value="Unassembled WGS sequence"/>
</dbReference>